<organism evidence="2 3">
    <name type="scientific">Candidatus Hakubella thermalkaliphila</name>
    <dbReference type="NCBI Taxonomy" id="2754717"/>
    <lineage>
        <taxon>Bacteria</taxon>
        <taxon>Bacillati</taxon>
        <taxon>Actinomycetota</taxon>
        <taxon>Actinomycetota incertae sedis</taxon>
        <taxon>Candidatus Hakubellales</taxon>
        <taxon>Candidatus Hakubellaceae</taxon>
        <taxon>Candidatus Hakubella</taxon>
    </lineage>
</organism>
<dbReference type="AlphaFoldDB" id="A0A6V8NGT8"/>
<proteinExistence type="predicted"/>
<gene>
    <name evidence="2" type="ORF">HKBW3S03_00970</name>
</gene>
<dbReference type="EMBL" id="BLRU01000081">
    <property type="protein sequence ID" value="GFP19465.1"/>
    <property type="molecule type" value="Genomic_DNA"/>
</dbReference>
<sequence>RGKSQTQEGEKTDQAGTGGGVKEESKAEDKARFSGPGMHGSCSGVGNLLPVRTAIMSHRLDELWHRIYNLPPA</sequence>
<evidence type="ECO:0000313" key="3">
    <source>
        <dbReference type="Proteomes" id="UP000574717"/>
    </source>
</evidence>
<feature type="compositionally biased region" description="Basic and acidic residues" evidence="1">
    <location>
        <begin position="21"/>
        <end position="32"/>
    </location>
</feature>
<evidence type="ECO:0000313" key="2">
    <source>
        <dbReference type="EMBL" id="GFP19465.1"/>
    </source>
</evidence>
<reference evidence="2 3" key="1">
    <citation type="journal article" date="2020" name="Front. Microbiol.">
        <title>Single-cell genomics of novel Actinobacteria with the Wood-Ljungdahl pathway discovered in a serpentinizing system.</title>
        <authorList>
            <person name="Merino N."/>
            <person name="Kawai M."/>
            <person name="Boyd E.S."/>
            <person name="Colman D.R."/>
            <person name="McGlynn S.E."/>
            <person name="Nealson K.H."/>
            <person name="Kurokawa K."/>
            <person name="Hongoh Y."/>
        </authorList>
    </citation>
    <scope>NUCLEOTIDE SEQUENCE [LARGE SCALE GENOMIC DNA]</scope>
    <source>
        <strain evidence="2 3">S03</strain>
    </source>
</reference>
<comment type="caution">
    <text evidence="2">The sequence shown here is derived from an EMBL/GenBank/DDBJ whole genome shotgun (WGS) entry which is preliminary data.</text>
</comment>
<protein>
    <submittedName>
        <fullName evidence="2">Uncharacterized protein</fullName>
    </submittedName>
</protein>
<name>A0A6V8NGT8_9ACTN</name>
<evidence type="ECO:0000256" key="1">
    <source>
        <dbReference type="SAM" id="MobiDB-lite"/>
    </source>
</evidence>
<feature type="non-terminal residue" evidence="2">
    <location>
        <position position="1"/>
    </location>
</feature>
<feature type="region of interest" description="Disordered" evidence="1">
    <location>
        <begin position="1"/>
        <end position="45"/>
    </location>
</feature>
<accession>A0A6V8NGT8</accession>
<dbReference type="Proteomes" id="UP000574717">
    <property type="component" value="Unassembled WGS sequence"/>
</dbReference>